<feature type="domain" description="Dicarboxylate carrier MatC N-terminal" evidence="2">
    <location>
        <begin position="1"/>
        <end position="147"/>
    </location>
</feature>
<evidence type="ECO:0000259" key="2">
    <source>
        <dbReference type="Pfam" id="PF07158"/>
    </source>
</evidence>
<sequence>MTQQVIALALFVAVFALATLRKVHLGVMMFAAAAGVGIWLAGMKLSEVVEGFPISILVLLVGVTYFFAIAQDNGTVDRIVDAAIRRVGDRAFALPFVFFLITTGISAMGAPLAGLVMVPIGMPLARKYAIDPLLMGISICSGVSAGGFAPTSLFGIVTYGTAHSVDIDLNPLVLFAVAFAFNVLLIIAAYLIFGGRDLWRRTRGSAPARWRGPQLAQRPALTGHPFEREGLAAANARVTSALAASGMTTPGDAAGSAQSAASPDAAAAGRGSRPAPLKMEQVVTLLCMGGLIVSVVVLALVGLDPDIGVLCFAFATVLTLIDPVAGKSAVAKIDWSTVLMVGGIITFVGVLQHMGVVDMLGEAAAHLGSPLIAAFLICLVGALISAFASTTGMLAALVPLALPLVADGNIAGWAVIAALGVCSSVVDLSPFSTVGATVVASVQEEDKPRALGVLTKWGMSMVVIGPVALVGALVVPTML</sequence>
<dbReference type="Proteomes" id="UP000273119">
    <property type="component" value="Unassembled WGS sequence"/>
</dbReference>
<feature type="transmembrane region" description="Helical" evidence="1">
    <location>
        <begin position="26"/>
        <end position="45"/>
    </location>
</feature>
<feature type="transmembrane region" description="Helical" evidence="1">
    <location>
        <begin position="457"/>
        <end position="475"/>
    </location>
</feature>
<accession>A0A496PHL0</accession>
<evidence type="ECO:0000313" key="3">
    <source>
        <dbReference type="EMBL" id="RKW69974.1"/>
    </source>
</evidence>
<proteinExistence type="predicted"/>
<comment type="caution">
    <text evidence="3">The sequence shown here is derived from an EMBL/GenBank/DDBJ whole genome shotgun (WGS) entry which is preliminary data.</text>
</comment>
<feature type="transmembrane region" description="Helical" evidence="1">
    <location>
        <begin position="371"/>
        <end position="398"/>
    </location>
</feature>
<dbReference type="Pfam" id="PF07158">
    <property type="entry name" value="MatC_N"/>
    <property type="match status" value="1"/>
</dbReference>
<keyword evidence="1" id="KW-1133">Transmembrane helix</keyword>
<dbReference type="RefSeq" id="WP_121485646.1">
    <property type="nucleotide sequence ID" value="NZ_QQXL01000006.1"/>
</dbReference>
<dbReference type="AlphaFoldDB" id="A0A496PHL0"/>
<feature type="transmembrane region" description="Helical" evidence="1">
    <location>
        <begin position="333"/>
        <end position="351"/>
    </location>
</feature>
<keyword evidence="1" id="KW-0812">Transmembrane</keyword>
<dbReference type="InterPro" id="IPR009827">
    <property type="entry name" value="MatC_N"/>
</dbReference>
<feature type="transmembrane region" description="Helical" evidence="1">
    <location>
        <begin position="52"/>
        <end position="71"/>
    </location>
</feature>
<feature type="transmembrane region" description="Helical" evidence="1">
    <location>
        <begin position="91"/>
        <end position="121"/>
    </location>
</feature>
<evidence type="ECO:0000256" key="1">
    <source>
        <dbReference type="SAM" id="Phobius"/>
    </source>
</evidence>
<keyword evidence="4" id="KW-1185">Reference proteome</keyword>
<evidence type="ECO:0000313" key="4">
    <source>
        <dbReference type="Proteomes" id="UP000273119"/>
    </source>
</evidence>
<organism evidence="3 4">
    <name type="scientific">Galactobacter caseinivorans</name>
    <dbReference type="NCBI Taxonomy" id="2676123"/>
    <lineage>
        <taxon>Bacteria</taxon>
        <taxon>Bacillati</taxon>
        <taxon>Actinomycetota</taxon>
        <taxon>Actinomycetes</taxon>
        <taxon>Micrococcales</taxon>
        <taxon>Micrococcaceae</taxon>
        <taxon>Galactobacter</taxon>
    </lineage>
</organism>
<feature type="transmembrane region" description="Helical" evidence="1">
    <location>
        <begin position="172"/>
        <end position="193"/>
    </location>
</feature>
<feature type="transmembrane region" description="Helical" evidence="1">
    <location>
        <begin position="133"/>
        <end position="160"/>
    </location>
</feature>
<feature type="transmembrane region" description="Helical" evidence="1">
    <location>
        <begin position="282"/>
        <end position="301"/>
    </location>
</feature>
<dbReference type="EMBL" id="QQXL01000006">
    <property type="protein sequence ID" value="RKW69974.1"/>
    <property type="molecule type" value="Genomic_DNA"/>
</dbReference>
<feature type="transmembrane region" description="Helical" evidence="1">
    <location>
        <begin position="307"/>
        <end position="326"/>
    </location>
</feature>
<name>A0A496PHL0_9MICC</name>
<protein>
    <submittedName>
        <fullName evidence="3">C4-dicarboxylate ABC transporter</fullName>
    </submittedName>
</protein>
<reference evidence="3 4" key="1">
    <citation type="submission" date="2018-07" db="EMBL/GenBank/DDBJ databases">
        <title>Arthrobacter sp. nov., isolated from raw cow's milk with high bacterial count.</title>
        <authorList>
            <person name="Hahne J."/>
            <person name="Isele D."/>
            <person name="Lipski A."/>
        </authorList>
    </citation>
    <scope>NUCLEOTIDE SEQUENCE [LARGE SCALE GENOMIC DNA]</scope>
    <source>
        <strain evidence="3 4">JZ R-183</strain>
    </source>
</reference>
<gene>
    <name evidence="3" type="ORF">DWQ67_10975</name>
</gene>
<keyword evidence="1" id="KW-0472">Membrane</keyword>